<reference evidence="1" key="1">
    <citation type="submission" date="2020-04" db="EMBL/GenBank/DDBJ databases">
        <authorList>
            <person name="Chiriac C."/>
            <person name="Salcher M."/>
            <person name="Ghai R."/>
            <person name="Kavagutti S V."/>
        </authorList>
    </citation>
    <scope>NUCLEOTIDE SEQUENCE</scope>
</reference>
<dbReference type="EMBL" id="LR796235">
    <property type="protein sequence ID" value="CAB4130184.1"/>
    <property type="molecule type" value="Genomic_DNA"/>
</dbReference>
<organism evidence="1">
    <name type="scientific">uncultured Caudovirales phage</name>
    <dbReference type="NCBI Taxonomy" id="2100421"/>
    <lineage>
        <taxon>Viruses</taxon>
        <taxon>Duplodnaviria</taxon>
        <taxon>Heunggongvirae</taxon>
        <taxon>Uroviricota</taxon>
        <taxon>Caudoviricetes</taxon>
        <taxon>Peduoviridae</taxon>
        <taxon>Maltschvirus</taxon>
        <taxon>Maltschvirus maltsch</taxon>
    </lineage>
</organism>
<proteinExistence type="predicted"/>
<gene>
    <name evidence="1" type="ORF">UFOVP117_297</name>
</gene>
<name>A0A6J5L721_9CAUD</name>
<accession>A0A6J5L721</accession>
<protein>
    <submittedName>
        <fullName evidence="1">Uncharacterized protein</fullName>
    </submittedName>
</protein>
<evidence type="ECO:0000313" key="1">
    <source>
        <dbReference type="EMBL" id="CAB4130184.1"/>
    </source>
</evidence>
<sequence length="73" mass="8665">MYICPMDRDFQWIRKVIGSITHFGQIQSAENLIDLYVKKYQDSEELIKYSLDFDCSIVFLNKSLISKRTILEL</sequence>